<dbReference type="PANTHER" id="PTHR10827:SF100">
    <property type="entry name" value="CALUMENIN-LIKE PROTEIN"/>
    <property type="match status" value="1"/>
</dbReference>
<feature type="signal peptide" evidence="12">
    <location>
        <begin position="1"/>
        <end position="32"/>
    </location>
</feature>
<dbReference type="InterPro" id="IPR011992">
    <property type="entry name" value="EF-hand-dom_pair"/>
</dbReference>
<dbReference type="EMBL" id="AZBU02000002">
    <property type="protein sequence ID" value="TKR96086.1"/>
    <property type="molecule type" value="Genomic_DNA"/>
</dbReference>
<keyword evidence="15" id="KW-1185">Reference proteome</keyword>
<evidence type="ECO:0000256" key="8">
    <source>
        <dbReference type="ARBA" id="ARBA00023186"/>
    </source>
</evidence>
<dbReference type="AlphaFoldDB" id="A0A4U5PI15"/>
<accession>A0A4U5PI15</accession>
<evidence type="ECO:0000259" key="13">
    <source>
        <dbReference type="PROSITE" id="PS50222"/>
    </source>
</evidence>
<reference evidence="14 15" key="2">
    <citation type="journal article" date="2019" name="G3 (Bethesda)">
        <title>Hybrid Assembly of the Genome of the Entomopathogenic Nematode Steinernema carpocapsae Identifies the X-Chromosome.</title>
        <authorList>
            <person name="Serra L."/>
            <person name="Macchietto M."/>
            <person name="Macias-Munoz A."/>
            <person name="McGill C.J."/>
            <person name="Rodriguez I.M."/>
            <person name="Rodriguez B."/>
            <person name="Murad R."/>
            <person name="Mortazavi A."/>
        </authorList>
    </citation>
    <scope>NUCLEOTIDE SEQUENCE [LARGE SCALE GENOMIC DNA]</scope>
    <source>
        <strain evidence="14 15">ALL</strain>
    </source>
</reference>
<evidence type="ECO:0000313" key="14">
    <source>
        <dbReference type="EMBL" id="TKR96086.1"/>
    </source>
</evidence>
<evidence type="ECO:0000256" key="4">
    <source>
        <dbReference type="ARBA" id="ARBA00022737"/>
    </source>
</evidence>
<evidence type="ECO:0000256" key="5">
    <source>
        <dbReference type="ARBA" id="ARBA00022824"/>
    </source>
</evidence>
<protein>
    <recommendedName>
        <fullName evidence="11">Reticulocalbin-3</fullName>
    </recommendedName>
</protein>
<dbReference type="GO" id="GO:0015031">
    <property type="term" value="P:protein transport"/>
    <property type="evidence" value="ECO:0007669"/>
    <property type="project" value="UniProtKB-ARBA"/>
</dbReference>
<sequence>MRSRSILEPCSNSRMKTLLVAACLVFLGVALANHHSSDPLADADHLKGGEHDKNYDHKQFLDPETAAEFDELTPEKSKERLAKLVPKMDSDSDGFIEENELREHITFMQKRYVNNDVDRTWKNYKDEKVKDGKLSWKDYREMVYGHPDGEGQELSRNTKRWLRVTSVAGRWLTTIPTTFWTAPSTAASCTPKIASTCAISSSPKPSRTSTKTRTALWTSTSTSATCTALKTTLSSTERSPIGSLLSAKCSTSTAIRTVTASWTKLRCATGLCLLDSTTLMQRLSISSELPMTIRTAS</sequence>
<evidence type="ECO:0000256" key="11">
    <source>
        <dbReference type="ARBA" id="ARBA00072696"/>
    </source>
</evidence>
<dbReference type="PANTHER" id="PTHR10827">
    <property type="entry name" value="RETICULOCALBIN"/>
    <property type="match status" value="1"/>
</dbReference>
<comment type="function">
    <text evidence="9">Probable molecular chaperone assisting protein biosynthesis and transport in the endoplasmic reticulum. Required for the proper biosynthesis and transport of pulmonary surfactant-associated protein A/SP-A, pulmonary surfactant-associated protein D/SP-D and the lipid transporter ABCA3. By regulating both the proper expression and the degradation through the endoplasmic reticulum-associated protein degradation pathway of these proteins plays a crucial role in pulmonary surfactant homeostasis. Has an anti-fibrotic activity by negatively regulating the secretion of type I and type III collagens. This calcium-binding protein also transiently associates with immature PCSK6 and regulates its secretion.</text>
</comment>
<dbReference type="Proteomes" id="UP000298663">
    <property type="component" value="Unassembled WGS sequence"/>
</dbReference>
<feature type="domain" description="EF-hand" evidence="13">
    <location>
        <begin position="76"/>
        <end position="111"/>
    </location>
</feature>
<comment type="subunit">
    <text evidence="10">Interacts with PCSK6 (immature form including the propeptide); probably involved in the maturation and the secretion of PCSK6.</text>
</comment>
<dbReference type="FunFam" id="1.10.238.10:FF:000104">
    <property type="entry name" value="calumenin isoform X1"/>
    <property type="match status" value="1"/>
</dbReference>
<proteinExistence type="predicted"/>
<dbReference type="PROSITE" id="PS00018">
    <property type="entry name" value="EF_HAND_1"/>
    <property type="match status" value="1"/>
</dbReference>
<keyword evidence="4" id="KW-0677">Repeat</keyword>
<dbReference type="STRING" id="34508.A0A4U5PI15"/>
<reference evidence="14 15" key="1">
    <citation type="journal article" date="2015" name="Genome Biol.">
        <title>Comparative genomics of Steinernema reveals deeply conserved gene regulatory networks.</title>
        <authorList>
            <person name="Dillman A.R."/>
            <person name="Macchietto M."/>
            <person name="Porter C.F."/>
            <person name="Rogers A."/>
            <person name="Williams B."/>
            <person name="Antoshechkin I."/>
            <person name="Lee M.M."/>
            <person name="Goodwin Z."/>
            <person name="Lu X."/>
            <person name="Lewis E.E."/>
            <person name="Goodrich-Blair H."/>
            <person name="Stock S.P."/>
            <person name="Adams B.J."/>
            <person name="Sternberg P.W."/>
            <person name="Mortazavi A."/>
        </authorList>
    </citation>
    <scope>NUCLEOTIDE SEQUENCE [LARGE SCALE GENOMIC DNA]</scope>
    <source>
        <strain evidence="14 15">ALL</strain>
    </source>
</reference>
<dbReference type="OrthoDB" id="293868at2759"/>
<evidence type="ECO:0000256" key="1">
    <source>
        <dbReference type="ARBA" id="ARBA00004319"/>
    </source>
</evidence>
<keyword evidence="3 12" id="KW-0732">Signal</keyword>
<keyword evidence="6" id="KW-0106">Calcium</keyword>
<dbReference type="GO" id="GO:0005509">
    <property type="term" value="F:calcium ion binding"/>
    <property type="evidence" value="ECO:0007669"/>
    <property type="project" value="InterPro"/>
</dbReference>
<evidence type="ECO:0000256" key="9">
    <source>
        <dbReference type="ARBA" id="ARBA00056975"/>
    </source>
</evidence>
<evidence type="ECO:0000256" key="2">
    <source>
        <dbReference type="ARBA" id="ARBA00022723"/>
    </source>
</evidence>
<dbReference type="Gene3D" id="1.10.238.10">
    <property type="entry name" value="EF-hand"/>
    <property type="match status" value="1"/>
</dbReference>
<evidence type="ECO:0000256" key="10">
    <source>
        <dbReference type="ARBA" id="ARBA00063143"/>
    </source>
</evidence>
<dbReference type="SUPFAM" id="SSF47473">
    <property type="entry name" value="EF-hand"/>
    <property type="match status" value="1"/>
</dbReference>
<dbReference type="GO" id="GO:0005788">
    <property type="term" value="C:endoplasmic reticulum lumen"/>
    <property type="evidence" value="ECO:0007669"/>
    <property type="project" value="UniProtKB-SubCell"/>
</dbReference>
<dbReference type="InterPro" id="IPR002048">
    <property type="entry name" value="EF_hand_dom"/>
</dbReference>
<evidence type="ECO:0000256" key="12">
    <source>
        <dbReference type="SAM" id="SignalP"/>
    </source>
</evidence>
<gene>
    <name evidence="14" type="ORF">L596_010156</name>
</gene>
<organism evidence="14 15">
    <name type="scientific">Steinernema carpocapsae</name>
    <name type="common">Entomopathogenic nematode</name>
    <dbReference type="NCBI Taxonomy" id="34508"/>
    <lineage>
        <taxon>Eukaryota</taxon>
        <taxon>Metazoa</taxon>
        <taxon>Ecdysozoa</taxon>
        <taxon>Nematoda</taxon>
        <taxon>Chromadorea</taxon>
        <taxon>Rhabditida</taxon>
        <taxon>Tylenchina</taxon>
        <taxon>Panagrolaimomorpha</taxon>
        <taxon>Strongyloidoidea</taxon>
        <taxon>Steinernematidae</taxon>
        <taxon>Steinernema</taxon>
    </lineage>
</organism>
<dbReference type="PROSITE" id="PS50222">
    <property type="entry name" value="EF_HAND_2"/>
    <property type="match status" value="1"/>
</dbReference>
<dbReference type="InterPro" id="IPR018247">
    <property type="entry name" value="EF_Hand_1_Ca_BS"/>
</dbReference>
<comment type="caution">
    <text evidence="14">The sequence shown here is derived from an EMBL/GenBank/DDBJ whole genome shotgun (WGS) entry which is preliminary data.</text>
</comment>
<feature type="chain" id="PRO_5020425378" description="Reticulocalbin-3" evidence="12">
    <location>
        <begin position="33"/>
        <end position="297"/>
    </location>
</feature>
<keyword evidence="2" id="KW-0479">Metal-binding</keyword>
<evidence type="ECO:0000313" key="15">
    <source>
        <dbReference type="Proteomes" id="UP000298663"/>
    </source>
</evidence>
<comment type="subcellular location">
    <subcellularLocation>
        <location evidence="1">Endoplasmic reticulum lumen</location>
    </subcellularLocation>
</comment>
<keyword evidence="5" id="KW-0256">Endoplasmic reticulum</keyword>
<keyword evidence="8" id="KW-0143">Chaperone</keyword>
<evidence type="ECO:0000256" key="7">
    <source>
        <dbReference type="ARBA" id="ARBA00023180"/>
    </source>
</evidence>
<evidence type="ECO:0000256" key="3">
    <source>
        <dbReference type="ARBA" id="ARBA00022729"/>
    </source>
</evidence>
<keyword evidence="7" id="KW-0325">Glycoprotein</keyword>
<evidence type="ECO:0000256" key="6">
    <source>
        <dbReference type="ARBA" id="ARBA00022837"/>
    </source>
</evidence>
<name>A0A4U5PI15_STECR</name>